<organism evidence="1 2">
    <name type="scientific">Cellulomonas fulva</name>
    <dbReference type="NCBI Taxonomy" id="2835530"/>
    <lineage>
        <taxon>Bacteria</taxon>
        <taxon>Bacillati</taxon>
        <taxon>Actinomycetota</taxon>
        <taxon>Actinomycetes</taxon>
        <taxon>Micrococcales</taxon>
        <taxon>Cellulomonadaceae</taxon>
        <taxon>Cellulomonas</taxon>
    </lineage>
</organism>
<dbReference type="EMBL" id="JAHBOH010000002">
    <property type="protein sequence ID" value="MBT0995770.1"/>
    <property type="molecule type" value="Genomic_DNA"/>
</dbReference>
<evidence type="ECO:0000313" key="1">
    <source>
        <dbReference type="EMBL" id="MBT0995770.1"/>
    </source>
</evidence>
<keyword evidence="2" id="KW-1185">Reference proteome</keyword>
<reference evidence="1 2" key="1">
    <citation type="submission" date="2021-05" db="EMBL/GenBank/DDBJ databases">
        <title>Description of Cellulomonas sp. DKR-3 sp. nov.</title>
        <authorList>
            <person name="Dahal R.H."/>
            <person name="Chaudhary D.K."/>
        </authorList>
    </citation>
    <scope>NUCLEOTIDE SEQUENCE [LARGE SCALE GENOMIC DNA]</scope>
    <source>
        <strain evidence="1 2">DKR-3</strain>
    </source>
</reference>
<comment type="caution">
    <text evidence="1">The sequence shown here is derived from an EMBL/GenBank/DDBJ whole genome shotgun (WGS) entry which is preliminary data.</text>
</comment>
<dbReference type="RefSeq" id="WP_214353191.1">
    <property type="nucleotide sequence ID" value="NZ_JAHBOH010000002.1"/>
</dbReference>
<gene>
    <name evidence="1" type="ORF">KIN34_15935</name>
</gene>
<proteinExistence type="predicted"/>
<dbReference type="Proteomes" id="UP000722125">
    <property type="component" value="Unassembled WGS sequence"/>
</dbReference>
<evidence type="ECO:0000313" key="2">
    <source>
        <dbReference type="Proteomes" id="UP000722125"/>
    </source>
</evidence>
<name>A0ABS5U2Z4_9CELL</name>
<sequence length="62" mass="7379">MTVDVPMDRPVCPMCSNDQFERQEERTDGRWGITSHVKTLLVCTRCRFVLTFYDRNSIFDFD</sequence>
<accession>A0ABS5U2Z4</accession>
<protein>
    <submittedName>
        <fullName evidence="1">Uncharacterized protein</fullName>
    </submittedName>
</protein>